<reference evidence="2 3" key="1">
    <citation type="submission" date="2023-03" db="EMBL/GenBank/DDBJ databases">
        <title>High-quality genome of Scylla paramamosain provides insights in environmental adaptation.</title>
        <authorList>
            <person name="Zhang L."/>
        </authorList>
    </citation>
    <scope>NUCLEOTIDE SEQUENCE [LARGE SCALE GENOMIC DNA]</scope>
    <source>
        <strain evidence="2">LZ_2023a</strain>
        <tissue evidence="2">Muscle</tissue>
    </source>
</reference>
<dbReference type="Proteomes" id="UP001487740">
    <property type="component" value="Unassembled WGS sequence"/>
</dbReference>
<comment type="caution">
    <text evidence="2">The sequence shown here is derived from an EMBL/GenBank/DDBJ whole genome shotgun (WGS) entry which is preliminary data.</text>
</comment>
<accession>A0AAW0SGL7</accession>
<name>A0AAW0SGL7_SCYPA</name>
<organism evidence="2 3">
    <name type="scientific">Scylla paramamosain</name>
    <name type="common">Mud crab</name>
    <dbReference type="NCBI Taxonomy" id="85552"/>
    <lineage>
        <taxon>Eukaryota</taxon>
        <taxon>Metazoa</taxon>
        <taxon>Ecdysozoa</taxon>
        <taxon>Arthropoda</taxon>
        <taxon>Crustacea</taxon>
        <taxon>Multicrustacea</taxon>
        <taxon>Malacostraca</taxon>
        <taxon>Eumalacostraca</taxon>
        <taxon>Eucarida</taxon>
        <taxon>Decapoda</taxon>
        <taxon>Pleocyemata</taxon>
        <taxon>Brachyura</taxon>
        <taxon>Eubrachyura</taxon>
        <taxon>Portunoidea</taxon>
        <taxon>Portunidae</taxon>
        <taxon>Portuninae</taxon>
        <taxon>Scylla</taxon>
    </lineage>
</organism>
<sequence>MRRRKSRNGASIPGRSSHRHTGKRPRGASSAITKPSRHSYQAVLPTSTDVSAPHTISALTALASLKTSAHPLSPPYELVEENVGRLEKWLLEEFGRTVFATERTPLPEMPEATTDDVGHVVDLRHVEEEAVKDEEYQLLHECVANDGWGERKDAEPAALQRYARTSGCGGTCHVKATICFTPAMRDSPALSSQPPSDAPCSPISTLVIRAQTQCFAEPGSLYTGPASMQK</sequence>
<feature type="compositionally biased region" description="Basic residues" evidence="1">
    <location>
        <begin position="16"/>
        <end position="26"/>
    </location>
</feature>
<keyword evidence="3" id="KW-1185">Reference proteome</keyword>
<gene>
    <name evidence="2" type="ORF">O3P69_011933</name>
</gene>
<feature type="region of interest" description="Disordered" evidence="1">
    <location>
        <begin position="1"/>
        <end position="38"/>
    </location>
</feature>
<protein>
    <submittedName>
        <fullName evidence="2">Uncharacterized protein</fullName>
    </submittedName>
</protein>
<dbReference type="AlphaFoldDB" id="A0AAW0SGL7"/>
<evidence type="ECO:0000313" key="2">
    <source>
        <dbReference type="EMBL" id="KAK8373982.1"/>
    </source>
</evidence>
<dbReference type="EMBL" id="JARAKH010000737">
    <property type="protein sequence ID" value="KAK8373982.1"/>
    <property type="molecule type" value="Genomic_DNA"/>
</dbReference>
<proteinExistence type="predicted"/>
<evidence type="ECO:0000313" key="3">
    <source>
        <dbReference type="Proteomes" id="UP001487740"/>
    </source>
</evidence>
<evidence type="ECO:0000256" key="1">
    <source>
        <dbReference type="SAM" id="MobiDB-lite"/>
    </source>
</evidence>